<organism evidence="2">
    <name type="scientific">marine sediment metagenome</name>
    <dbReference type="NCBI Taxonomy" id="412755"/>
    <lineage>
        <taxon>unclassified sequences</taxon>
        <taxon>metagenomes</taxon>
        <taxon>ecological metagenomes</taxon>
    </lineage>
</organism>
<keyword evidence="1" id="KW-0175">Coiled coil</keyword>
<feature type="non-terminal residue" evidence="2">
    <location>
        <position position="275"/>
    </location>
</feature>
<dbReference type="EMBL" id="LAZR01062328">
    <property type="protein sequence ID" value="KKK61752.1"/>
    <property type="molecule type" value="Genomic_DNA"/>
</dbReference>
<name>A0A0F8WY18_9ZZZZ</name>
<evidence type="ECO:0000256" key="1">
    <source>
        <dbReference type="SAM" id="Coils"/>
    </source>
</evidence>
<reference evidence="2" key="1">
    <citation type="journal article" date="2015" name="Nature">
        <title>Complex archaea that bridge the gap between prokaryotes and eukaryotes.</title>
        <authorList>
            <person name="Spang A."/>
            <person name="Saw J.H."/>
            <person name="Jorgensen S.L."/>
            <person name="Zaremba-Niedzwiedzka K."/>
            <person name="Martijn J."/>
            <person name="Lind A.E."/>
            <person name="van Eijk R."/>
            <person name="Schleper C."/>
            <person name="Guy L."/>
            <person name="Ettema T.J."/>
        </authorList>
    </citation>
    <scope>NUCLEOTIDE SEQUENCE</scope>
</reference>
<feature type="coiled-coil region" evidence="1">
    <location>
        <begin position="147"/>
        <end position="174"/>
    </location>
</feature>
<sequence length="275" mass="30886">MKIFLASFFLIFSVSVIPFTLADEEPYVLSHFSAKGVITENNPFGGAVFWTIVDGEDGTIVTSSINGLTVIRMHMTQSDSCEELSNTVCLDATIPSTKNTLFTEEGVTAKIIFEMPNRQKISILSGELATLELELDLVKMRVKEVTKIVEEEILEEVQEESNELQREAWSKLQDALELTKNSQIQQVLSESNSEFANLDEPYDLIDQRDAEWTSTMEDEMTPLMGTLLGSKVSEFLREVMIADQQKPTDFVYEEIFLTNSYGANVALTGKTSDYK</sequence>
<gene>
    <name evidence="2" type="ORF">LCGC14_3011180</name>
</gene>
<comment type="caution">
    <text evidence="2">The sequence shown here is derived from an EMBL/GenBank/DDBJ whole genome shotgun (WGS) entry which is preliminary data.</text>
</comment>
<accession>A0A0F8WY18</accession>
<protein>
    <submittedName>
        <fullName evidence="2">Uncharacterized protein</fullName>
    </submittedName>
</protein>
<evidence type="ECO:0000313" key="2">
    <source>
        <dbReference type="EMBL" id="KKK61752.1"/>
    </source>
</evidence>
<proteinExistence type="predicted"/>
<dbReference type="AlphaFoldDB" id="A0A0F8WY18"/>